<dbReference type="InterPro" id="IPR021261">
    <property type="entry name" value="GPCAT"/>
</dbReference>
<evidence type="ECO:0000256" key="13">
    <source>
        <dbReference type="SAM" id="MobiDB-lite"/>
    </source>
</evidence>
<feature type="compositionally biased region" description="Polar residues" evidence="13">
    <location>
        <begin position="18"/>
        <end position="42"/>
    </location>
</feature>
<evidence type="ECO:0000313" key="16">
    <source>
        <dbReference type="Proteomes" id="UP000241890"/>
    </source>
</evidence>
<comment type="similarity">
    <text evidence="2">Belongs to the GPC1 family.</text>
</comment>
<evidence type="ECO:0000256" key="9">
    <source>
        <dbReference type="ARBA" id="ARBA00023136"/>
    </source>
</evidence>
<keyword evidence="7 14" id="KW-1133">Transmembrane helix</keyword>
<feature type="region of interest" description="Disordered" evidence="13">
    <location>
        <begin position="1"/>
        <end position="101"/>
    </location>
</feature>
<keyword evidence="6 14" id="KW-0812">Transmembrane</keyword>
<dbReference type="PANTHER" id="PTHR31201:SF1">
    <property type="entry name" value="GLYCEROPHOSPHOCHOLINE ACYLTRANSFERASE 1"/>
    <property type="match status" value="1"/>
</dbReference>
<dbReference type="EMBL" id="BEYU01000014">
    <property type="protein sequence ID" value="GBG25656.1"/>
    <property type="molecule type" value="Genomic_DNA"/>
</dbReference>
<keyword evidence="9 14" id="KW-0472">Membrane</keyword>
<organism evidence="15 16">
    <name type="scientific">Hondaea fermentalgiana</name>
    <dbReference type="NCBI Taxonomy" id="2315210"/>
    <lineage>
        <taxon>Eukaryota</taxon>
        <taxon>Sar</taxon>
        <taxon>Stramenopiles</taxon>
        <taxon>Bigyra</taxon>
        <taxon>Labyrinthulomycetes</taxon>
        <taxon>Thraustochytrida</taxon>
        <taxon>Thraustochytriidae</taxon>
        <taxon>Hondaea</taxon>
    </lineage>
</organism>
<keyword evidence="10" id="KW-0594">Phospholipid biosynthesis</keyword>
<sequence length="355" mass="39357">MPTKVAPDSHGEEGSAQAVETTPAATNSGAKGLSSHSGSGTIDTKAHDGKKPETIWRSNSLALQEAEGMRAEANEKGTNDDARTDTITSAPTPTRASKQLTDNGRLESTNTISGRFHEEDVQDMASHYFFSNQKARDRFLDKVTFCAIHMVPLAVTFCIRWHPGDTVALWPRGEAIEFIEGDLFEGLIGLPDAIALPLLALGVFVSHQLLQYFIIYILARARFAQNYLRIHQDKEYLTLFRYTVASGGFMACKVLGEKYQVLSWYLMNAIFAFMSFFPAYAMYRWEPVDVAFALIVTLRAIQNAANFYLEVFACSYSNARSVVIRPPVGKIAVPEAEYHRLVELAAKLEASQKPA</sequence>
<evidence type="ECO:0000256" key="8">
    <source>
        <dbReference type="ARBA" id="ARBA00023098"/>
    </source>
</evidence>
<feature type="compositionally biased region" description="Basic and acidic residues" evidence="13">
    <location>
        <begin position="67"/>
        <end position="84"/>
    </location>
</feature>
<feature type="compositionally biased region" description="Polar residues" evidence="13">
    <location>
        <begin position="85"/>
        <end position="101"/>
    </location>
</feature>
<feature type="transmembrane region" description="Helical" evidence="14">
    <location>
        <begin position="194"/>
        <end position="218"/>
    </location>
</feature>
<dbReference type="AlphaFoldDB" id="A0A2R5G3P4"/>
<gene>
    <name evidence="15" type="ORF">FCC1311_018752</name>
</gene>
<evidence type="ECO:0000256" key="1">
    <source>
        <dbReference type="ARBA" id="ARBA00004141"/>
    </source>
</evidence>
<feature type="transmembrane region" description="Helical" evidence="14">
    <location>
        <begin position="262"/>
        <end position="283"/>
    </location>
</feature>
<name>A0A2R5G3P4_9STRA</name>
<keyword evidence="12" id="KW-0012">Acyltransferase</keyword>
<evidence type="ECO:0000256" key="10">
    <source>
        <dbReference type="ARBA" id="ARBA00023209"/>
    </source>
</evidence>
<evidence type="ECO:0000256" key="12">
    <source>
        <dbReference type="ARBA" id="ARBA00023315"/>
    </source>
</evidence>
<accession>A0A2R5G3P4</accession>
<feature type="compositionally biased region" description="Basic and acidic residues" evidence="13">
    <location>
        <begin position="44"/>
        <end position="54"/>
    </location>
</feature>
<reference evidence="15 16" key="1">
    <citation type="submission" date="2017-12" db="EMBL/GenBank/DDBJ databases">
        <title>Sequencing, de novo assembly and annotation of complete genome of a new Thraustochytrid species, strain FCC1311.</title>
        <authorList>
            <person name="Sedici K."/>
            <person name="Godart F."/>
            <person name="Aiese Cigliano R."/>
            <person name="Sanseverino W."/>
            <person name="Barakat M."/>
            <person name="Ortet P."/>
            <person name="Marechal E."/>
            <person name="Cagnac O."/>
            <person name="Amato A."/>
        </authorList>
    </citation>
    <scope>NUCLEOTIDE SEQUENCE [LARGE SCALE GENOMIC DNA]</scope>
</reference>
<keyword evidence="4" id="KW-0444">Lipid biosynthesis</keyword>
<dbReference type="GO" id="GO:0006656">
    <property type="term" value="P:phosphatidylcholine biosynthetic process"/>
    <property type="evidence" value="ECO:0007669"/>
    <property type="project" value="TreeGrafter"/>
</dbReference>
<dbReference type="InParanoid" id="A0A2R5G3P4"/>
<keyword evidence="16" id="KW-1185">Reference proteome</keyword>
<dbReference type="PANTHER" id="PTHR31201">
    <property type="entry name" value="OS01G0585100 PROTEIN"/>
    <property type="match status" value="1"/>
</dbReference>
<proteinExistence type="inferred from homology"/>
<evidence type="ECO:0000256" key="4">
    <source>
        <dbReference type="ARBA" id="ARBA00022516"/>
    </source>
</evidence>
<evidence type="ECO:0000256" key="7">
    <source>
        <dbReference type="ARBA" id="ARBA00022989"/>
    </source>
</evidence>
<evidence type="ECO:0000256" key="14">
    <source>
        <dbReference type="SAM" id="Phobius"/>
    </source>
</evidence>
<evidence type="ECO:0000256" key="11">
    <source>
        <dbReference type="ARBA" id="ARBA00023264"/>
    </source>
</evidence>
<evidence type="ECO:0000256" key="5">
    <source>
        <dbReference type="ARBA" id="ARBA00022679"/>
    </source>
</evidence>
<evidence type="ECO:0000256" key="6">
    <source>
        <dbReference type="ARBA" id="ARBA00022692"/>
    </source>
</evidence>
<comment type="caution">
    <text evidence="15">The sequence shown here is derived from an EMBL/GenBank/DDBJ whole genome shotgun (WGS) entry which is preliminary data.</text>
</comment>
<evidence type="ECO:0000256" key="3">
    <source>
        <dbReference type="ARBA" id="ARBA00019082"/>
    </source>
</evidence>
<keyword evidence="5" id="KW-0808">Transferase</keyword>
<evidence type="ECO:0000313" key="15">
    <source>
        <dbReference type="EMBL" id="GBG25656.1"/>
    </source>
</evidence>
<dbReference type="GO" id="GO:0016746">
    <property type="term" value="F:acyltransferase activity"/>
    <property type="evidence" value="ECO:0007669"/>
    <property type="project" value="UniProtKB-KW"/>
</dbReference>
<evidence type="ECO:0000256" key="2">
    <source>
        <dbReference type="ARBA" id="ARBA00006675"/>
    </source>
</evidence>
<protein>
    <recommendedName>
        <fullName evidence="3">Glycerophosphocholine acyltransferase 1</fullName>
    </recommendedName>
</protein>
<keyword evidence="11" id="KW-1208">Phospholipid metabolism</keyword>
<dbReference type="Proteomes" id="UP000241890">
    <property type="component" value="Unassembled WGS sequence"/>
</dbReference>
<keyword evidence="8" id="KW-0443">Lipid metabolism</keyword>
<comment type="subcellular location">
    <subcellularLocation>
        <location evidence="1">Membrane</location>
        <topology evidence="1">Multi-pass membrane protein</topology>
    </subcellularLocation>
</comment>
<dbReference type="GO" id="GO:0016020">
    <property type="term" value="C:membrane"/>
    <property type="evidence" value="ECO:0007669"/>
    <property type="project" value="UniProtKB-SubCell"/>
</dbReference>